<dbReference type="EMBL" id="JAVREH010000015">
    <property type="protein sequence ID" value="MDT0262262.1"/>
    <property type="molecule type" value="Genomic_DNA"/>
</dbReference>
<keyword evidence="5" id="KW-0479">Metal-binding</keyword>
<dbReference type="InterPro" id="IPR003607">
    <property type="entry name" value="HD/PDEase_dom"/>
</dbReference>
<reference evidence="10" key="1">
    <citation type="submission" date="2023-07" db="EMBL/GenBank/DDBJ databases">
        <title>30 novel species of actinomycetes from the DSMZ collection.</title>
        <authorList>
            <person name="Nouioui I."/>
        </authorList>
    </citation>
    <scope>NUCLEOTIDE SEQUENCE [LARGE SCALE GENOMIC DNA]</scope>
    <source>
        <strain evidence="10">DSM 44399</strain>
    </source>
</reference>
<dbReference type="InterPro" id="IPR014065">
    <property type="entry name" value="tRNA_adenylyltransferase"/>
</dbReference>
<dbReference type="Gene3D" id="1.10.3090.10">
    <property type="entry name" value="cca-adding enzyme, domain 2"/>
    <property type="match status" value="1"/>
</dbReference>
<organism evidence="9 10">
    <name type="scientific">Jatrophihabitans lederbergiae</name>
    <dbReference type="NCBI Taxonomy" id="3075547"/>
    <lineage>
        <taxon>Bacteria</taxon>
        <taxon>Bacillati</taxon>
        <taxon>Actinomycetota</taxon>
        <taxon>Actinomycetes</taxon>
        <taxon>Jatrophihabitantales</taxon>
        <taxon>Jatrophihabitantaceae</taxon>
        <taxon>Jatrophihabitans</taxon>
    </lineage>
</organism>
<comment type="cofactor">
    <cofactor evidence="1">
        <name>Mg(2+)</name>
        <dbReference type="ChEBI" id="CHEBI:18420"/>
    </cofactor>
</comment>
<dbReference type="SUPFAM" id="SSF81891">
    <property type="entry name" value="Poly A polymerase C-terminal region-like"/>
    <property type="match status" value="1"/>
</dbReference>
<keyword evidence="10" id="KW-1185">Reference proteome</keyword>
<evidence type="ECO:0000313" key="9">
    <source>
        <dbReference type="EMBL" id="MDT0262262.1"/>
    </source>
</evidence>
<dbReference type="GO" id="GO:0004810">
    <property type="term" value="F:CCA tRNA nucleotidyltransferase activity"/>
    <property type="evidence" value="ECO:0007669"/>
    <property type="project" value="UniProtKB-EC"/>
</dbReference>
<dbReference type="NCBIfam" id="TIGR00277">
    <property type="entry name" value="HDIG"/>
    <property type="match status" value="1"/>
</dbReference>
<evidence type="ECO:0000313" key="10">
    <source>
        <dbReference type="Proteomes" id="UP001183176"/>
    </source>
</evidence>
<dbReference type="Gene3D" id="3.30.460.10">
    <property type="entry name" value="Beta Polymerase, domain 2"/>
    <property type="match status" value="1"/>
</dbReference>
<evidence type="ECO:0000256" key="5">
    <source>
        <dbReference type="ARBA" id="ARBA00022723"/>
    </source>
</evidence>
<dbReference type="RefSeq" id="WP_311423411.1">
    <property type="nucleotide sequence ID" value="NZ_JAVREH010000015.1"/>
</dbReference>
<dbReference type="InterPro" id="IPR002646">
    <property type="entry name" value="PolA_pol_head_dom"/>
</dbReference>
<dbReference type="NCBIfam" id="TIGR02692">
    <property type="entry name" value="tRNA_CCA_actino"/>
    <property type="match status" value="1"/>
</dbReference>
<evidence type="ECO:0000259" key="8">
    <source>
        <dbReference type="SMART" id="SM00471"/>
    </source>
</evidence>
<dbReference type="SMART" id="SM00471">
    <property type="entry name" value="HDc"/>
    <property type="match status" value="1"/>
</dbReference>
<feature type="domain" description="HD/PDEase" evidence="8">
    <location>
        <begin position="251"/>
        <end position="423"/>
    </location>
</feature>
<dbReference type="EC" id="2.7.7.72" evidence="9"/>
<dbReference type="InterPro" id="IPR006675">
    <property type="entry name" value="HDIG_dom"/>
</dbReference>
<dbReference type="PANTHER" id="PTHR46173">
    <property type="entry name" value="CCA TRNA NUCLEOTIDYLTRANSFERASE 1, MITOCHONDRIAL"/>
    <property type="match status" value="1"/>
</dbReference>
<dbReference type="PANTHER" id="PTHR46173:SF1">
    <property type="entry name" value="CCA TRNA NUCLEOTIDYLTRANSFERASE 1, MITOCHONDRIAL"/>
    <property type="match status" value="1"/>
</dbReference>
<accession>A0ABU2JB95</accession>
<keyword evidence="6" id="KW-0547">Nucleotide-binding</keyword>
<keyword evidence="4 9" id="KW-0548">Nucleotidyltransferase</keyword>
<dbReference type="InterPro" id="IPR043519">
    <property type="entry name" value="NT_sf"/>
</dbReference>
<evidence type="ECO:0000256" key="6">
    <source>
        <dbReference type="ARBA" id="ARBA00022741"/>
    </source>
</evidence>
<dbReference type="SUPFAM" id="SSF81301">
    <property type="entry name" value="Nucleotidyltransferase"/>
    <property type="match status" value="1"/>
</dbReference>
<dbReference type="Proteomes" id="UP001183176">
    <property type="component" value="Unassembled WGS sequence"/>
</dbReference>
<evidence type="ECO:0000256" key="1">
    <source>
        <dbReference type="ARBA" id="ARBA00001946"/>
    </source>
</evidence>
<keyword evidence="2 9" id="KW-0808">Transferase</keyword>
<keyword evidence="3" id="KW-0819">tRNA processing</keyword>
<comment type="caution">
    <text evidence="9">The sequence shown here is derived from an EMBL/GenBank/DDBJ whole genome shotgun (WGS) entry which is preliminary data.</text>
</comment>
<evidence type="ECO:0000256" key="7">
    <source>
        <dbReference type="ARBA" id="ARBA00022842"/>
    </source>
</evidence>
<dbReference type="InterPro" id="IPR006674">
    <property type="entry name" value="HD_domain"/>
</dbReference>
<sequence>MSGNPGDLVPIPDVAVRLGTAFAAAGHQLYLVGGPVRDALMGRPVSDLDFTTDAHPDQVLAIVSPLASGVWTTGIEFGTIGAQIHGQPCEITTFRADRYDRVSRNPIVAFGDNIADDLRRRDFTMNAMAVSVHDRAFVDPFGGLVDLAKGVLRTPATPAESFGDDPLRMLRAARFVSQLGVSLAPEVEAAISAMAPEIGRITAERVQAELNKLLAGAHPRRGLEVLVDTGLADVVLPELPALRMAADEHGQHKDVYAHTLQVLDQAIGLEQRGAASSEPTGSGGAEPDLVLRWAALLHDIGKPETRRFVDSGQGARAVTFHHHEVVGARMAKARLKALKFSKDMTEDISRLVFLHLRFYGYGRGEWTDSAVRRYVTDAGPLLERLHKLVRSDTTTRNRRKAAMLAATYDALEERIAALREQEELDSIRPDLDGTEIMAILGIPPGPLVGRAYQHLLALRMENGPLSHEQAVAELRRWHSEQQ</sequence>
<dbReference type="Pfam" id="PF01743">
    <property type="entry name" value="PolyA_pol"/>
    <property type="match status" value="1"/>
</dbReference>
<keyword evidence="7" id="KW-0460">Magnesium</keyword>
<name>A0ABU2JB95_9ACTN</name>
<gene>
    <name evidence="9" type="ORF">RM423_12760</name>
</gene>
<proteinExistence type="predicted"/>
<dbReference type="Pfam" id="PF12627">
    <property type="entry name" value="PolyA_pol_RNAbd"/>
    <property type="match status" value="1"/>
</dbReference>
<evidence type="ECO:0000256" key="3">
    <source>
        <dbReference type="ARBA" id="ARBA00022694"/>
    </source>
</evidence>
<dbReference type="InterPro" id="IPR050264">
    <property type="entry name" value="Bact_CCA-adding_enz_type3_sf"/>
</dbReference>
<evidence type="ECO:0000256" key="2">
    <source>
        <dbReference type="ARBA" id="ARBA00022679"/>
    </source>
</evidence>
<protein>
    <submittedName>
        <fullName evidence="9">CCA tRNA nucleotidyltransferase</fullName>
        <ecNumber evidence="9">2.7.7.72</ecNumber>
    </submittedName>
</protein>
<dbReference type="Pfam" id="PF01966">
    <property type="entry name" value="HD"/>
    <property type="match status" value="1"/>
</dbReference>
<dbReference type="InterPro" id="IPR032828">
    <property type="entry name" value="PolyA_RNA-bd"/>
</dbReference>
<evidence type="ECO:0000256" key="4">
    <source>
        <dbReference type="ARBA" id="ARBA00022695"/>
    </source>
</evidence>
<dbReference type="CDD" id="cd05398">
    <property type="entry name" value="NT_ClassII-CCAase"/>
    <property type="match status" value="1"/>
</dbReference>
<dbReference type="CDD" id="cd00077">
    <property type="entry name" value="HDc"/>
    <property type="match status" value="1"/>
</dbReference>